<dbReference type="AlphaFoldDB" id="A0A0D2MQM7"/>
<organism evidence="3 4">
    <name type="scientific">Hypholoma sublateritium (strain FD-334 SS-4)</name>
    <dbReference type="NCBI Taxonomy" id="945553"/>
    <lineage>
        <taxon>Eukaryota</taxon>
        <taxon>Fungi</taxon>
        <taxon>Dikarya</taxon>
        <taxon>Basidiomycota</taxon>
        <taxon>Agaricomycotina</taxon>
        <taxon>Agaricomycetes</taxon>
        <taxon>Agaricomycetidae</taxon>
        <taxon>Agaricales</taxon>
        <taxon>Agaricineae</taxon>
        <taxon>Strophariaceae</taxon>
        <taxon>Hypholoma</taxon>
    </lineage>
</organism>
<evidence type="ECO:0000256" key="1">
    <source>
        <dbReference type="SAM" id="MobiDB-lite"/>
    </source>
</evidence>
<name>A0A0D2MQM7_HYPSF</name>
<feature type="region of interest" description="Disordered" evidence="1">
    <location>
        <begin position="134"/>
        <end position="167"/>
    </location>
</feature>
<dbReference type="Proteomes" id="UP000054270">
    <property type="component" value="Unassembled WGS sequence"/>
</dbReference>
<evidence type="ECO:0000259" key="2">
    <source>
        <dbReference type="Pfam" id="PF08585"/>
    </source>
</evidence>
<protein>
    <recommendedName>
        <fullName evidence="2">RecQ mediated genome instability protein 1 OB-fold domain-containing protein</fullName>
    </recommendedName>
</protein>
<evidence type="ECO:0000313" key="3">
    <source>
        <dbReference type="EMBL" id="KJA26298.1"/>
    </source>
</evidence>
<evidence type="ECO:0000313" key="4">
    <source>
        <dbReference type="Proteomes" id="UP000054270"/>
    </source>
</evidence>
<accession>A0A0D2MQM7</accession>
<reference evidence="4" key="1">
    <citation type="submission" date="2014-04" db="EMBL/GenBank/DDBJ databases">
        <title>Evolutionary Origins and Diversification of the Mycorrhizal Mutualists.</title>
        <authorList>
            <consortium name="DOE Joint Genome Institute"/>
            <consortium name="Mycorrhizal Genomics Consortium"/>
            <person name="Kohler A."/>
            <person name="Kuo A."/>
            <person name="Nagy L.G."/>
            <person name="Floudas D."/>
            <person name="Copeland A."/>
            <person name="Barry K.W."/>
            <person name="Cichocki N."/>
            <person name="Veneault-Fourrey C."/>
            <person name="LaButti K."/>
            <person name="Lindquist E.A."/>
            <person name="Lipzen A."/>
            <person name="Lundell T."/>
            <person name="Morin E."/>
            <person name="Murat C."/>
            <person name="Riley R."/>
            <person name="Ohm R."/>
            <person name="Sun H."/>
            <person name="Tunlid A."/>
            <person name="Henrissat B."/>
            <person name="Grigoriev I.V."/>
            <person name="Hibbett D.S."/>
            <person name="Martin F."/>
        </authorList>
    </citation>
    <scope>NUCLEOTIDE SEQUENCE [LARGE SCALE GENOMIC DNA]</scope>
    <source>
        <strain evidence="4">FD-334 SS-4</strain>
    </source>
</reference>
<gene>
    <name evidence="3" type="ORF">HYPSUDRAFT_199045</name>
</gene>
<dbReference type="Pfam" id="PF08585">
    <property type="entry name" value="RMI1_N_C"/>
    <property type="match status" value="1"/>
</dbReference>
<dbReference type="EMBL" id="KN817528">
    <property type="protein sequence ID" value="KJA26298.1"/>
    <property type="molecule type" value="Genomic_DNA"/>
</dbReference>
<proteinExistence type="predicted"/>
<dbReference type="InterPro" id="IPR013894">
    <property type="entry name" value="RMI1_OB"/>
</dbReference>
<feature type="domain" description="RecQ mediated genome instability protein 1 OB-fold" evidence="2">
    <location>
        <begin position="62"/>
        <end position="125"/>
    </location>
</feature>
<keyword evidence="4" id="KW-1185">Reference proteome</keyword>
<sequence>MQDFAQLAHFAEEQIIRSNLASSTVRGTGFGPVNAQATGRLPNTPLLVQVVAITEVVQSHTPRVYKLRLSDGESVADAIAFSPSANCNLGFYDLPLGYKMQLKRPLIRHGMIVLQAQTITLLGGGWPAGRLMEKKKTSSTPPGLVTPRPPHAQVTGRGGGGGGKHGCRARLRLDVDSDARELRRSMDVQHL</sequence>
<dbReference type="OrthoDB" id="341511at2759"/>
<dbReference type="Gene3D" id="2.40.50.770">
    <property type="entry name" value="RecQ-mediated genome instability protein Rmi1, C-terminal domain"/>
    <property type="match status" value="1"/>
</dbReference>
<dbReference type="InterPro" id="IPR042470">
    <property type="entry name" value="RMI1_N_C_sf"/>
</dbReference>